<dbReference type="InterPro" id="IPR045093">
    <property type="entry name" value="Cullin"/>
</dbReference>
<feature type="domain" description="Cullin family profile" evidence="9">
    <location>
        <begin position="409"/>
        <end position="649"/>
    </location>
</feature>
<evidence type="ECO:0000259" key="9">
    <source>
        <dbReference type="PROSITE" id="PS50069"/>
    </source>
</evidence>
<organism evidence="10">
    <name type="scientific">Medioppia subpectinata</name>
    <dbReference type="NCBI Taxonomy" id="1979941"/>
    <lineage>
        <taxon>Eukaryota</taxon>
        <taxon>Metazoa</taxon>
        <taxon>Ecdysozoa</taxon>
        <taxon>Arthropoda</taxon>
        <taxon>Chelicerata</taxon>
        <taxon>Arachnida</taxon>
        <taxon>Acari</taxon>
        <taxon>Acariformes</taxon>
        <taxon>Sarcoptiformes</taxon>
        <taxon>Oribatida</taxon>
        <taxon>Brachypylina</taxon>
        <taxon>Oppioidea</taxon>
        <taxon>Oppiidae</taxon>
        <taxon>Medioppia</taxon>
    </lineage>
</organism>
<dbReference type="Gene3D" id="1.20.1310.10">
    <property type="entry name" value="Cullin Repeats"/>
    <property type="match status" value="4"/>
</dbReference>
<dbReference type="EMBL" id="OC867284">
    <property type="protein sequence ID" value="CAD7633413.1"/>
    <property type="molecule type" value="Genomic_DNA"/>
</dbReference>
<evidence type="ECO:0000256" key="7">
    <source>
        <dbReference type="PROSITE-ProRule" id="PRU00330"/>
    </source>
</evidence>
<dbReference type="PROSITE" id="PS50069">
    <property type="entry name" value="CULLIN_2"/>
    <property type="match status" value="1"/>
</dbReference>
<dbReference type="SUPFAM" id="SSF74788">
    <property type="entry name" value="Cullin repeat-like"/>
    <property type="match status" value="1"/>
</dbReference>
<dbReference type="Proteomes" id="UP000759131">
    <property type="component" value="Unassembled WGS sequence"/>
</dbReference>
<accession>A0A7R9L1L3</accession>
<gene>
    <name evidence="10" type="ORF">OSB1V03_LOCUS13810</name>
</gene>
<dbReference type="InterPro" id="IPR036317">
    <property type="entry name" value="Cullin_homology_sf"/>
</dbReference>
<dbReference type="AlphaFoldDB" id="A0A7R9L1L3"/>
<dbReference type="FunFam" id="3.30.230.130:FF:000004">
    <property type="entry name" value="Cullin 5"/>
    <property type="match status" value="1"/>
</dbReference>
<dbReference type="InterPro" id="IPR001373">
    <property type="entry name" value="Cullin_N"/>
</dbReference>
<dbReference type="Pfam" id="PF26557">
    <property type="entry name" value="Cullin_AB"/>
    <property type="match status" value="1"/>
</dbReference>
<dbReference type="GO" id="GO:0006511">
    <property type="term" value="P:ubiquitin-dependent protein catabolic process"/>
    <property type="evidence" value="ECO:0007669"/>
    <property type="project" value="InterPro"/>
</dbReference>
<keyword evidence="3" id="KW-1017">Isopeptide bond</keyword>
<dbReference type="InterPro" id="IPR016159">
    <property type="entry name" value="Cullin_repeat-like_dom_sf"/>
</dbReference>
<protein>
    <recommendedName>
        <fullName evidence="6">Cullin-5</fullName>
    </recommendedName>
</protein>
<evidence type="ECO:0000313" key="10">
    <source>
        <dbReference type="EMBL" id="CAD7633413.1"/>
    </source>
</evidence>
<dbReference type="InterPro" id="IPR059120">
    <property type="entry name" value="Cullin-like_AB"/>
</dbReference>
<dbReference type="SMART" id="SM00182">
    <property type="entry name" value="CULLIN"/>
    <property type="match status" value="1"/>
</dbReference>
<evidence type="ECO:0000256" key="3">
    <source>
        <dbReference type="ARBA" id="ARBA00022499"/>
    </source>
</evidence>
<dbReference type="FunFam" id="1.20.1310.10:FF:000017">
    <property type="entry name" value="Cullin 5"/>
    <property type="match status" value="1"/>
</dbReference>
<keyword evidence="11" id="KW-1185">Reference proteome</keyword>
<dbReference type="FunFam" id="1.20.1310.10:FF:000014">
    <property type="entry name" value="Cullin 5"/>
    <property type="match status" value="1"/>
</dbReference>
<evidence type="ECO:0000256" key="2">
    <source>
        <dbReference type="ARBA" id="ARBA00006019"/>
    </source>
</evidence>
<sequence>MSNNSLMFKEKGSLQFEDIWPKMRPVILKLLRQESVTKSQWHELFWNVHSVCLWDEKGAIKLHSNLREDILDFIHFAQIVVMQHQEDQALLKAYISSWCKFFIQCSYLPMPFHQLEQALLNKPPTNTAQKKGNNEESIVRKLMLDSWNASIFSNIKHRLQNSAMKLVHSERNGEAFDSQLVIGVRESYVNLCSNPIDRLQIYRDNFEKAYIEATEAFYRTKAPEYLEANGVQMYMSWADMKLVEEEQRAQRYLESYSGSVQALLDCCVKVLITAFKDIIIAECPQMIKFNDTNKLQLMFRLMDRVSEGIVPMLEYLESHIIDQGLADMMASAEIITQDSEKYIEQLLELFQRFSLLVKKAFNDDPRFLTSRDKAFKQVVNDTSVFRLDLPTRQLKSVAGNSSKAQPESRCPELLANYCDMLLRKTPISRKLTSDEIEAKLKEVLLVLKYIQNKDVFMRYHKAHLTRRLILDSSADSEKEENMVEWLRDVGMPAEYVNKLGRMFQDIKVSEDLNQQFKNANRCSSAANTGAHHLADSINIKILNAGAWARGSERVQVSLPREMEDIIPEVEEFYRKQHNGRKLQWYHHMSNGTLTFSNNAGKFDLDVTTFQMAVLFVWNDRPYDRISYENLRLATELPDPELRKTLWSLIAFPKLKRQVLLCESDVKSTKDFDDSTIFAINQEFTVM</sequence>
<dbReference type="Pfam" id="PF00888">
    <property type="entry name" value="Cullin"/>
    <property type="match status" value="1"/>
</dbReference>
<name>A0A7R9L1L3_9ACAR</name>
<dbReference type="FunFam" id="1.20.1310.10:FF:000009">
    <property type="entry name" value="Cullin 5"/>
    <property type="match status" value="1"/>
</dbReference>
<evidence type="ECO:0000256" key="6">
    <source>
        <dbReference type="ARBA" id="ARBA00040451"/>
    </source>
</evidence>
<evidence type="ECO:0000256" key="8">
    <source>
        <dbReference type="RuleBase" id="RU003829"/>
    </source>
</evidence>
<dbReference type="Gene3D" id="3.30.230.130">
    <property type="entry name" value="Cullin, Chain C, Domain 2"/>
    <property type="match status" value="1"/>
</dbReference>
<evidence type="ECO:0000313" key="11">
    <source>
        <dbReference type="Proteomes" id="UP000759131"/>
    </source>
</evidence>
<comment type="similarity">
    <text evidence="2 7 8">Belongs to the cullin family.</text>
</comment>
<evidence type="ECO:0000256" key="4">
    <source>
        <dbReference type="ARBA" id="ARBA00022786"/>
    </source>
</evidence>
<evidence type="ECO:0000256" key="1">
    <source>
        <dbReference type="ARBA" id="ARBA00004906"/>
    </source>
</evidence>
<dbReference type="SUPFAM" id="SSF75632">
    <property type="entry name" value="Cullin homology domain"/>
    <property type="match status" value="1"/>
</dbReference>
<dbReference type="PANTHER" id="PTHR11932">
    <property type="entry name" value="CULLIN"/>
    <property type="match status" value="1"/>
</dbReference>
<dbReference type="OrthoDB" id="27073at2759"/>
<comment type="pathway">
    <text evidence="1">Protein modification; protein ubiquitination.</text>
</comment>
<dbReference type="GO" id="GO:0031625">
    <property type="term" value="F:ubiquitin protein ligase binding"/>
    <property type="evidence" value="ECO:0007669"/>
    <property type="project" value="InterPro"/>
</dbReference>
<dbReference type="EMBL" id="CAJPIZ010012709">
    <property type="protein sequence ID" value="CAG2113843.1"/>
    <property type="molecule type" value="Genomic_DNA"/>
</dbReference>
<keyword evidence="5" id="KW-0832">Ubl conjugation</keyword>
<proteinExistence type="inferred from homology"/>
<keyword evidence="4" id="KW-0833">Ubl conjugation pathway</keyword>
<reference evidence="10" key="1">
    <citation type="submission" date="2020-11" db="EMBL/GenBank/DDBJ databases">
        <authorList>
            <person name="Tran Van P."/>
        </authorList>
    </citation>
    <scope>NUCLEOTIDE SEQUENCE</scope>
</reference>
<evidence type="ECO:0000256" key="5">
    <source>
        <dbReference type="ARBA" id="ARBA00022843"/>
    </source>
</evidence>
<dbReference type="InterPro" id="IPR016158">
    <property type="entry name" value="Cullin_homology"/>
</dbReference>